<dbReference type="SUPFAM" id="SSF63491">
    <property type="entry name" value="BAG domain"/>
    <property type="match status" value="1"/>
</dbReference>
<feature type="compositionally biased region" description="Polar residues" evidence="2">
    <location>
        <begin position="335"/>
        <end position="345"/>
    </location>
</feature>
<feature type="region of interest" description="Disordered" evidence="2">
    <location>
        <begin position="636"/>
        <end position="656"/>
    </location>
</feature>
<dbReference type="PROSITE" id="PS51035">
    <property type="entry name" value="BAG"/>
    <property type="match status" value="1"/>
</dbReference>
<evidence type="ECO:0000313" key="4">
    <source>
        <dbReference type="EMBL" id="KAH7306324.1"/>
    </source>
</evidence>
<dbReference type="GO" id="GO:0051087">
    <property type="term" value="F:protein-folding chaperone binding"/>
    <property type="evidence" value="ECO:0007669"/>
    <property type="project" value="InterPro"/>
</dbReference>
<sequence>MPNMKDMGQQTVGSAPSDTSPAVTEVKVPSTGALHYPDKSTSNAMKTCPAWEEVPVQLEKARHVLGRKEVPIEVAPVMQRSSNDASDNRQTDMLEERLIGSENGKSNLRKREVPIRDIPVEQFSFDNLSASTQNQSPSLSPSPSSVDVSTGEIKDGEKMPKVQFESSSSTAGKKDDNAGVSHYQRSQSHHDEKGAGKVIPDSQKGQKAEKKGFPAIRLVPAGDAKQTNRNVNKNVVKKKLPQGQETHVEAPQLGSSSLQKCSQRGAPISGSDYVPTSIEQVPSKETYENSSRNSVSPKMEDAKETELVKIIPVMSAEDGQSSNKRTEIPVEIIRSPSTDGKSQTSDAEENRMSSSSKEETAEYLSAAKKNMQTEEMHDATHLEAHKRFFTTGDAATLIQSVYRGYSVRKSQPLAHLQVIREIRSNLSDLMLQLDSTMRHTIEPRDQKILSERIMALLLKLDAVEGRLPFVREQRKSVARDLTRMLETVDSMGQKCESSSPSWEIPSAKTGDDAVEAVEVVNREGTDLSEMKSITCQGDDEWLAPGLCESLSSAGAMALDPKETGKQDNSGPLTCAMLMAEKVEGNGSFEIEERGNEKIYAHSACEGDNGKEEVTDSTILNHVACDLPTLRIREVSYSTSEPSPSVEIDEESVPTSQDDAVLELPKLNRSASELNHQGIEVGGEIEVKHRSTESSSDVPKNVSLLNSGADRISMCTSENLVKLEEDHNTSGDDAENNYQDSRCMDMDIKTANPEVSIKDNGEINESRENQLKYQPVEAFAGQDADCAAGGGLEGCCNGAIESDAAEDIDVSNLSSGGNDVSMPEQLALLLDNIVSCANECLESKSPIPLMCPEILVDGSTVELNSSDVPHRLTIVDTLEEIVERGSEQEPLKDDQEHFQQEDQGHAGQRRVQGEQEHTRNRSLQESACTVVSCHSLNGEALPGLRELEVDGSKTEMLISHHLEQESRHEAADTHVGDDTKDPSGVSFSEKTLKKDFEGMEDSSCEDGYHAQIKEPASECFNQNIDVYSIPACHRPADHNVWLLGPEDSRTHQAFSDSGYEGNERTGSGRSTLLNTTEMSTVLSTIMPPKNEGIGISSHAENELAVSFQAQETDYMTSQVAPCDMVTCGQEIEECKESEMCVDKFAHADSESSKVGSGVSVSHGNYSACRLENDANAKTADLQREKDADLRIDEGLRCGSDVAEGLGSVVEGQQFLQSGIRDRREDICEDVKLEISDKQRIPDTECFSNLNIAADALPTIEKVSMLEQAGHLKALSPFENGVSGNDGSCMSNAVNGQQISAKVDRESFANLLGESKSLLAAVEKLTEWNERASNMIIQLSERMDRLEHARRTKQPVPTRKLNRSRKGRG</sequence>
<feature type="compositionally biased region" description="Polar residues" evidence="2">
    <location>
        <begin position="8"/>
        <end position="22"/>
    </location>
</feature>
<dbReference type="OrthoDB" id="1907216at2759"/>
<evidence type="ECO:0000313" key="5">
    <source>
        <dbReference type="Proteomes" id="UP000825935"/>
    </source>
</evidence>
<organism evidence="4 5">
    <name type="scientific">Ceratopteris richardii</name>
    <name type="common">Triangle waterfern</name>
    <dbReference type="NCBI Taxonomy" id="49495"/>
    <lineage>
        <taxon>Eukaryota</taxon>
        <taxon>Viridiplantae</taxon>
        <taxon>Streptophyta</taxon>
        <taxon>Embryophyta</taxon>
        <taxon>Tracheophyta</taxon>
        <taxon>Polypodiopsida</taxon>
        <taxon>Polypodiidae</taxon>
        <taxon>Polypodiales</taxon>
        <taxon>Pteridineae</taxon>
        <taxon>Pteridaceae</taxon>
        <taxon>Parkerioideae</taxon>
        <taxon>Ceratopteris</taxon>
    </lineage>
</organism>
<feature type="compositionally biased region" description="Basic and acidic residues" evidence="2">
    <location>
        <begin position="348"/>
        <end position="360"/>
    </location>
</feature>
<dbReference type="InterPro" id="IPR036533">
    <property type="entry name" value="BAG_dom_sf"/>
</dbReference>
<feature type="compositionally biased region" description="Basic and acidic residues" evidence="2">
    <location>
        <begin position="884"/>
        <end position="903"/>
    </location>
</feature>
<feature type="compositionally biased region" description="Polar residues" evidence="2">
    <location>
        <begin position="253"/>
        <end position="262"/>
    </location>
</feature>
<dbReference type="CDD" id="cd23767">
    <property type="entry name" value="IQCD"/>
    <property type="match status" value="1"/>
</dbReference>
<feature type="compositionally biased region" description="Basic and acidic residues" evidence="2">
    <location>
        <begin position="962"/>
        <end position="980"/>
    </location>
</feature>
<evidence type="ECO:0000256" key="1">
    <source>
        <dbReference type="ARBA" id="ARBA00023186"/>
    </source>
</evidence>
<protein>
    <recommendedName>
        <fullName evidence="3">BAG domain-containing protein</fullName>
    </recommendedName>
</protein>
<feature type="compositionally biased region" description="Low complexity" evidence="2">
    <location>
        <begin position="136"/>
        <end position="145"/>
    </location>
</feature>
<dbReference type="EMBL" id="CM035427">
    <property type="protein sequence ID" value="KAH7306324.1"/>
    <property type="molecule type" value="Genomic_DNA"/>
</dbReference>
<dbReference type="Proteomes" id="UP000825935">
    <property type="component" value="Chromosome 22"/>
</dbReference>
<accession>A0A8T2S5M4</accession>
<evidence type="ECO:0000259" key="3">
    <source>
        <dbReference type="PROSITE" id="PS51035"/>
    </source>
</evidence>
<feature type="region of interest" description="Disordered" evidence="2">
    <location>
        <begin position="126"/>
        <end position="302"/>
    </location>
</feature>
<feature type="domain" description="BAG" evidence="3">
    <location>
        <begin position="447"/>
        <end position="492"/>
    </location>
</feature>
<feature type="region of interest" description="Disordered" evidence="2">
    <location>
        <begin position="75"/>
        <end position="113"/>
    </location>
</feature>
<dbReference type="GO" id="GO:0009506">
    <property type="term" value="C:plasmodesma"/>
    <property type="evidence" value="ECO:0007669"/>
    <property type="project" value="TreeGrafter"/>
</dbReference>
<evidence type="ECO:0000256" key="2">
    <source>
        <dbReference type="SAM" id="MobiDB-lite"/>
    </source>
</evidence>
<reference evidence="4" key="1">
    <citation type="submission" date="2021-08" db="EMBL/GenBank/DDBJ databases">
        <title>WGS assembly of Ceratopteris richardii.</title>
        <authorList>
            <person name="Marchant D.B."/>
            <person name="Chen G."/>
            <person name="Jenkins J."/>
            <person name="Shu S."/>
            <person name="Leebens-Mack J."/>
            <person name="Grimwood J."/>
            <person name="Schmutz J."/>
            <person name="Soltis P."/>
            <person name="Soltis D."/>
            <person name="Chen Z.-H."/>
        </authorList>
    </citation>
    <scope>NUCLEOTIDE SEQUENCE</scope>
    <source>
        <strain evidence="4">Whitten #5841</strain>
        <tissue evidence="4">Leaf</tissue>
    </source>
</reference>
<dbReference type="PANTHER" id="PTHR33322">
    <property type="entry name" value="BAG DOMAIN CONTAINING PROTEIN, EXPRESSED"/>
    <property type="match status" value="1"/>
</dbReference>
<dbReference type="InterPro" id="IPR003103">
    <property type="entry name" value="BAG_domain"/>
</dbReference>
<dbReference type="InterPro" id="IPR040400">
    <property type="entry name" value="BAG5/6/7/8"/>
</dbReference>
<dbReference type="GO" id="GO:0006457">
    <property type="term" value="P:protein folding"/>
    <property type="evidence" value="ECO:0007669"/>
    <property type="project" value="TreeGrafter"/>
</dbReference>
<feature type="region of interest" description="Disordered" evidence="2">
    <location>
        <begin position="962"/>
        <end position="987"/>
    </location>
</feature>
<name>A0A8T2S5M4_CERRI</name>
<feature type="compositionally biased region" description="Polar residues" evidence="2">
    <location>
        <begin position="126"/>
        <end position="135"/>
    </location>
</feature>
<dbReference type="Pfam" id="PF02179">
    <property type="entry name" value="BAG"/>
    <property type="match status" value="1"/>
</dbReference>
<gene>
    <name evidence="4" type="ORF">KP509_22G006500</name>
</gene>
<feature type="compositionally biased region" description="Basic and acidic residues" evidence="2">
    <location>
        <begin position="86"/>
        <end position="99"/>
    </location>
</feature>
<feature type="region of interest" description="Disordered" evidence="2">
    <location>
        <begin position="315"/>
        <end position="361"/>
    </location>
</feature>
<comment type="caution">
    <text evidence="4">The sequence shown here is derived from an EMBL/GenBank/DDBJ whole genome shotgun (WGS) entry which is preliminary data.</text>
</comment>
<keyword evidence="5" id="KW-1185">Reference proteome</keyword>
<dbReference type="PANTHER" id="PTHR33322:SF4">
    <property type="entry name" value="BAG DOMAIN CONTAINING PROTEIN, EXPRESSED"/>
    <property type="match status" value="1"/>
</dbReference>
<proteinExistence type="predicted"/>
<keyword evidence="1" id="KW-0143">Chaperone</keyword>
<dbReference type="PROSITE" id="PS50096">
    <property type="entry name" value="IQ"/>
    <property type="match status" value="1"/>
</dbReference>
<dbReference type="Gene3D" id="1.20.58.120">
    <property type="entry name" value="BAG domain"/>
    <property type="match status" value="1"/>
</dbReference>
<feature type="region of interest" description="Disordered" evidence="2">
    <location>
        <begin position="884"/>
        <end position="923"/>
    </location>
</feature>
<feature type="region of interest" description="Disordered" evidence="2">
    <location>
        <begin position="1"/>
        <end position="43"/>
    </location>
</feature>
<feature type="compositionally biased region" description="Basic residues" evidence="2">
    <location>
        <begin position="1358"/>
        <end position="1367"/>
    </location>
</feature>
<feature type="region of interest" description="Disordered" evidence="2">
    <location>
        <begin position="1345"/>
        <end position="1367"/>
    </location>
</feature>